<keyword evidence="4" id="KW-1185">Reference proteome</keyword>
<feature type="transmembrane region" description="Helical" evidence="2">
    <location>
        <begin position="43"/>
        <end position="64"/>
    </location>
</feature>
<feature type="transmembrane region" description="Helical" evidence="2">
    <location>
        <begin position="201"/>
        <end position="221"/>
    </location>
</feature>
<feature type="transmembrane region" description="Helical" evidence="2">
    <location>
        <begin position="15"/>
        <end position="36"/>
    </location>
</feature>
<keyword evidence="2" id="KW-1133">Transmembrane helix</keyword>
<feature type="transmembrane region" description="Helical" evidence="2">
    <location>
        <begin position="149"/>
        <end position="170"/>
    </location>
</feature>
<dbReference type="AlphaFoldDB" id="A0AAD5RSA4"/>
<organism evidence="3 4">
    <name type="scientific">Zalerion maritima</name>
    <dbReference type="NCBI Taxonomy" id="339359"/>
    <lineage>
        <taxon>Eukaryota</taxon>
        <taxon>Fungi</taxon>
        <taxon>Dikarya</taxon>
        <taxon>Ascomycota</taxon>
        <taxon>Pezizomycotina</taxon>
        <taxon>Sordariomycetes</taxon>
        <taxon>Lulworthiomycetidae</taxon>
        <taxon>Lulworthiales</taxon>
        <taxon>Lulworthiaceae</taxon>
        <taxon>Zalerion</taxon>
    </lineage>
</organism>
<sequence>MMASDLGLVYYEYSWSILSTIGIINVLYSITVIGITSLSPVTIIPLITSAAGAVANGLCFYAFYADYPIQQQVVASAFADIFWLIQEAGLSFYSYVILRRVLRHRARILFLSLFWLLIAIIAILRLTILATRVRLLLSDTDDLQPLVNYLHIGYFSAIAAIEVVSAGFLIRKFARARKTSNQFAMTTGLFSYLMRSTEIRLALLAIIGITRAATYSFQASAQSATSIASEVDRFVYTLECMFPAMFLYVSIILLSAISHIEAHGQTKIIPHAPPEQGHKYTNTALLRIDILASKVVFSKGSREYSSHSHGVKYPRGRGGAGGGVVDERDISMYPMSRHDGTRIEVHGGGESPDRAKQRRNTGSSTERIINPADTPSAASSAISKTVEFEMRESIAVPEGTHRRG</sequence>
<dbReference type="Proteomes" id="UP001201980">
    <property type="component" value="Unassembled WGS sequence"/>
</dbReference>
<reference evidence="3" key="1">
    <citation type="submission" date="2022-07" db="EMBL/GenBank/DDBJ databases">
        <title>Draft genome sequence of Zalerion maritima ATCC 34329, a (micro)plastics degrading marine fungus.</title>
        <authorList>
            <person name="Paco A."/>
            <person name="Goncalves M.F.M."/>
            <person name="Rocha-Santos T.A.P."/>
            <person name="Alves A."/>
        </authorList>
    </citation>
    <scope>NUCLEOTIDE SEQUENCE</scope>
    <source>
        <strain evidence="3">ATCC 34329</strain>
    </source>
</reference>
<name>A0AAD5RSA4_9PEZI</name>
<feature type="transmembrane region" description="Helical" evidence="2">
    <location>
        <begin position="76"/>
        <end position="96"/>
    </location>
</feature>
<feature type="region of interest" description="Disordered" evidence="1">
    <location>
        <begin position="339"/>
        <end position="383"/>
    </location>
</feature>
<evidence type="ECO:0000313" key="4">
    <source>
        <dbReference type="Proteomes" id="UP001201980"/>
    </source>
</evidence>
<feature type="transmembrane region" description="Helical" evidence="2">
    <location>
        <begin position="108"/>
        <end position="129"/>
    </location>
</feature>
<accession>A0AAD5RSA4</accession>
<protein>
    <submittedName>
        <fullName evidence="3">Uncharacterized protein</fullName>
    </submittedName>
</protein>
<keyword evidence="2" id="KW-0472">Membrane</keyword>
<gene>
    <name evidence="3" type="ORF">MKZ38_004510</name>
</gene>
<dbReference type="EMBL" id="JAKWBI020000262">
    <property type="protein sequence ID" value="KAJ2897645.1"/>
    <property type="molecule type" value="Genomic_DNA"/>
</dbReference>
<evidence type="ECO:0000256" key="1">
    <source>
        <dbReference type="SAM" id="MobiDB-lite"/>
    </source>
</evidence>
<evidence type="ECO:0000313" key="3">
    <source>
        <dbReference type="EMBL" id="KAJ2897645.1"/>
    </source>
</evidence>
<keyword evidence="2" id="KW-0812">Transmembrane</keyword>
<feature type="transmembrane region" description="Helical" evidence="2">
    <location>
        <begin position="241"/>
        <end position="260"/>
    </location>
</feature>
<feature type="compositionally biased region" description="Basic and acidic residues" evidence="1">
    <location>
        <begin position="339"/>
        <end position="355"/>
    </location>
</feature>
<evidence type="ECO:0000256" key="2">
    <source>
        <dbReference type="SAM" id="Phobius"/>
    </source>
</evidence>
<comment type="caution">
    <text evidence="3">The sequence shown here is derived from an EMBL/GenBank/DDBJ whole genome shotgun (WGS) entry which is preliminary data.</text>
</comment>
<proteinExistence type="predicted"/>